<dbReference type="PROSITE" id="PS01231">
    <property type="entry name" value="TRMA_2"/>
    <property type="match status" value="1"/>
</dbReference>
<feature type="active site" description="Nucleophile" evidence="4">
    <location>
        <position position="349"/>
    </location>
</feature>
<dbReference type="SUPFAM" id="SSF53335">
    <property type="entry name" value="S-adenosyl-L-methionine-dependent methyltransferases"/>
    <property type="match status" value="1"/>
</dbReference>
<keyword evidence="7" id="KW-1185">Reference proteome</keyword>
<dbReference type="PROSITE" id="PS01230">
    <property type="entry name" value="TRMA_1"/>
    <property type="match status" value="1"/>
</dbReference>
<feature type="active site" evidence="5">
    <location>
        <position position="349"/>
    </location>
</feature>
<keyword evidence="3 4" id="KW-0949">S-adenosyl-L-methionine</keyword>
<dbReference type="Pfam" id="PF05958">
    <property type="entry name" value="tRNA_U5-meth_tr"/>
    <property type="match status" value="1"/>
</dbReference>
<dbReference type="GO" id="GO:0070475">
    <property type="term" value="P:rRNA base methylation"/>
    <property type="evidence" value="ECO:0007669"/>
    <property type="project" value="TreeGrafter"/>
</dbReference>
<feature type="binding site" evidence="4">
    <location>
        <position position="322"/>
    </location>
    <ligand>
        <name>S-adenosyl-L-methionine</name>
        <dbReference type="ChEBI" id="CHEBI:59789"/>
    </ligand>
</feature>
<dbReference type="NCBIfam" id="NF002909">
    <property type="entry name" value="PRK03522.2-1"/>
    <property type="match status" value="1"/>
</dbReference>
<dbReference type="PANTHER" id="PTHR11061">
    <property type="entry name" value="RNA M5U METHYLTRANSFERASE"/>
    <property type="match status" value="1"/>
</dbReference>
<dbReference type="Proteomes" id="UP000625033">
    <property type="component" value="Unassembled WGS sequence"/>
</dbReference>
<name>A0A931D7W0_9MICC</name>
<evidence type="ECO:0000313" key="7">
    <source>
        <dbReference type="Proteomes" id="UP000625033"/>
    </source>
</evidence>
<evidence type="ECO:0000313" key="6">
    <source>
        <dbReference type="EMBL" id="MBG6084037.1"/>
    </source>
</evidence>
<dbReference type="PANTHER" id="PTHR11061:SF30">
    <property type="entry name" value="TRNA (URACIL(54)-C(5))-METHYLTRANSFERASE"/>
    <property type="match status" value="1"/>
</dbReference>
<dbReference type="Gene3D" id="2.40.50.1070">
    <property type="match status" value="1"/>
</dbReference>
<evidence type="ECO:0000256" key="5">
    <source>
        <dbReference type="PROSITE-ProRule" id="PRU10015"/>
    </source>
</evidence>
<feature type="binding site" evidence="4">
    <location>
        <position position="240"/>
    </location>
    <ligand>
        <name>S-adenosyl-L-methionine</name>
        <dbReference type="ChEBI" id="CHEBI:59789"/>
    </ligand>
</feature>
<sequence length="390" mass="42191">MHCDYYDAGRCTSCAHMGQEHLQQVAEKVAQCQQLLAEFDGIDWVEPFAGAEAGFRNKAKMVVSGTTRRPRIGILDAEGHGIDLRRCGLITPGLQEALRVLSNLIRAARLTPYDVPSRQGELKYLLVTEAPSGELMVRFVLRSEALVPTLREHLPGLADRLPTLRVASVNLQPEHKAVLEGEREIPLTAAQSLTMEINGIGLHLRPGGFFQTNTEVAAALYRQGAAWASAAGPASVWDLYCGVGGFALHLAEGFGAGHVTGAGPDAVARQVTGIEVSQDAVASAELTRAERGLTGVDFVCADATEFALGSDPADHPDLLVVNPPRRGVGARLCEWMENSRIQHVLYSSCNAVTLAADLRRMPSLRPVKARVMDMFPQSTHYEVITLLTRV</sequence>
<evidence type="ECO:0000256" key="2">
    <source>
        <dbReference type="ARBA" id="ARBA00022679"/>
    </source>
</evidence>
<accession>A0A931D7W0</accession>
<comment type="similarity">
    <text evidence="4">Belongs to the class I-like SAM-binding methyltransferase superfamily. RNA M5U methyltransferase family.</text>
</comment>
<dbReference type="EC" id="2.1.1.189" evidence="6"/>
<keyword evidence="1 4" id="KW-0489">Methyltransferase</keyword>
<dbReference type="InterPro" id="IPR030391">
    <property type="entry name" value="MeTrfase_TrmA_CS"/>
</dbReference>
<dbReference type="InterPro" id="IPR010280">
    <property type="entry name" value="U5_MeTrfase_fam"/>
</dbReference>
<feature type="binding site" evidence="4">
    <location>
        <position position="211"/>
    </location>
    <ligand>
        <name>S-adenosyl-L-methionine</name>
        <dbReference type="ChEBI" id="CHEBI:59789"/>
    </ligand>
</feature>
<dbReference type="RefSeq" id="WP_196835397.1">
    <property type="nucleotide sequence ID" value="NZ_JADOTZ010000001.1"/>
</dbReference>
<proteinExistence type="inferred from homology"/>
<dbReference type="InterPro" id="IPR029063">
    <property type="entry name" value="SAM-dependent_MTases_sf"/>
</dbReference>
<dbReference type="GO" id="GO:0070041">
    <property type="term" value="F:rRNA (uridine-C5-)-methyltransferase activity"/>
    <property type="evidence" value="ECO:0007669"/>
    <property type="project" value="TreeGrafter"/>
</dbReference>
<dbReference type="EMBL" id="JADOTZ010000001">
    <property type="protein sequence ID" value="MBG6084037.1"/>
    <property type="molecule type" value="Genomic_DNA"/>
</dbReference>
<evidence type="ECO:0000256" key="3">
    <source>
        <dbReference type="ARBA" id="ARBA00022691"/>
    </source>
</evidence>
<dbReference type="CDD" id="cd02440">
    <property type="entry name" value="AdoMet_MTases"/>
    <property type="match status" value="1"/>
</dbReference>
<evidence type="ECO:0000256" key="4">
    <source>
        <dbReference type="PROSITE-ProRule" id="PRU01024"/>
    </source>
</evidence>
<reference evidence="6" key="1">
    <citation type="submission" date="2020-11" db="EMBL/GenBank/DDBJ databases">
        <title>Sequencing the genomes of 1000 actinobacteria strains.</title>
        <authorList>
            <person name="Klenk H.-P."/>
        </authorList>
    </citation>
    <scope>NUCLEOTIDE SEQUENCE</scope>
    <source>
        <strain evidence="6">DSM 26152</strain>
    </source>
</reference>
<dbReference type="PROSITE" id="PS51687">
    <property type="entry name" value="SAM_MT_RNA_M5U"/>
    <property type="match status" value="1"/>
</dbReference>
<dbReference type="Gene3D" id="3.40.50.150">
    <property type="entry name" value="Vaccinia Virus protein VP39"/>
    <property type="match status" value="1"/>
</dbReference>
<protein>
    <submittedName>
        <fullName evidence="6">23S rRNA (Uracil747-C5)-methyltransferase</fullName>
        <ecNumber evidence="6">2.1.1.189</ecNumber>
    </submittedName>
</protein>
<gene>
    <name evidence="6" type="ORF">IW252_000804</name>
</gene>
<feature type="binding site" evidence="4">
    <location>
        <position position="275"/>
    </location>
    <ligand>
        <name>S-adenosyl-L-methionine</name>
        <dbReference type="ChEBI" id="CHEBI:59789"/>
    </ligand>
</feature>
<keyword evidence="2 4" id="KW-0808">Transferase</keyword>
<dbReference type="AlphaFoldDB" id="A0A931D7W0"/>
<evidence type="ECO:0000256" key="1">
    <source>
        <dbReference type="ARBA" id="ARBA00022603"/>
    </source>
</evidence>
<dbReference type="InterPro" id="IPR030390">
    <property type="entry name" value="MeTrfase_TrmA_AS"/>
</dbReference>
<organism evidence="6 7">
    <name type="scientific">Zhihengliuella flava</name>
    <dbReference type="NCBI Taxonomy" id="1285193"/>
    <lineage>
        <taxon>Bacteria</taxon>
        <taxon>Bacillati</taxon>
        <taxon>Actinomycetota</taxon>
        <taxon>Actinomycetes</taxon>
        <taxon>Micrococcales</taxon>
        <taxon>Micrococcaceae</taxon>
        <taxon>Zhihengliuella</taxon>
    </lineage>
</organism>
<comment type="caution">
    <text evidence="6">The sequence shown here is derived from an EMBL/GenBank/DDBJ whole genome shotgun (WGS) entry which is preliminary data.</text>
</comment>